<feature type="binding site" evidence="7">
    <location>
        <begin position="10"/>
        <end position="15"/>
    </location>
    <ligand>
        <name>ATP</name>
        <dbReference type="ChEBI" id="CHEBI:30616"/>
    </ligand>
</feature>
<dbReference type="Proteomes" id="UP000292424">
    <property type="component" value="Chromosome"/>
</dbReference>
<feature type="binding site" evidence="7">
    <location>
        <position position="139"/>
    </location>
    <ligand>
        <name>substrate</name>
    </ligand>
</feature>
<keyword evidence="7" id="KW-0479">Metal-binding</keyword>
<keyword evidence="4 7" id="KW-0418">Kinase</keyword>
<accession>A0A5P2G4I2</accession>
<sequence>MRIFLLGMMGCGKSYWGKVLSKHFSLPFFDLDYEIEFDQNRTIGQIFETEGETYFRNLETEILKRFEKKDDFILALGGGTPCFNNNIEWVSKMGESIWINESPETIRERLLPERAHRPLLKSLTDESLLQFLKDKIAERTPFYTKAKFIVSGSPITTENFMFIENILDKKRK</sequence>
<feature type="binding site" evidence="7">
    <location>
        <position position="32"/>
    </location>
    <ligand>
        <name>substrate</name>
    </ligand>
</feature>
<dbReference type="EC" id="2.7.1.71" evidence="7"/>
<evidence type="ECO:0000256" key="6">
    <source>
        <dbReference type="ARBA" id="ARBA00023141"/>
    </source>
</evidence>
<comment type="function">
    <text evidence="7">Catalyzes the specific phosphorylation of the 3-hydroxyl group of shikimic acid using ATP as a cosubstrate.</text>
</comment>
<dbReference type="GO" id="GO:0008652">
    <property type="term" value="P:amino acid biosynthetic process"/>
    <property type="evidence" value="ECO:0007669"/>
    <property type="project" value="UniProtKB-KW"/>
</dbReference>
<evidence type="ECO:0000256" key="3">
    <source>
        <dbReference type="ARBA" id="ARBA00022741"/>
    </source>
</evidence>
<dbReference type="GO" id="GO:0000287">
    <property type="term" value="F:magnesium ion binding"/>
    <property type="evidence" value="ECO:0007669"/>
    <property type="project" value="UniProtKB-UniRule"/>
</dbReference>
<dbReference type="AlphaFoldDB" id="A0A5P2G4I2"/>
<evidence type="ECO:0000256" key="1">
    <source>
        <dbReference type="ARBA" id="ARBA00022605"/>
    </source>
</evidence>
<keyword evidence="9" id="KW-1185">Reference proteome</keyword>
<comment type="caution">
    <text evidence="7">Lacks conserved residue(s) required for the propagation of feature annotation.</text>
</comment>
<organism evidence="8 9">
    <name type="scientific">Rhizosphaericola mali</name>
    <dbReference type="NCBI Taxonomy" id="2545455"/>
    <lineage>
        <taxon>Bacteria</taxon>
        <taxon>Pseudomonadati</taxon>
        <taxon>Bacteroidota</taxon>
        <taxon>Chitinophagia</taxon>
        <taxon>Chitinophagales</taxon>
        <taxon>Chitinophagaceae</taxon>
        <taxon>Rhizosphaericola</taxon>
    </lineage>
</organism>
<keyword evidence="6 7" id="KW-0057">Aromatic amino acid biosynthesis</keyword>
<protein>
    <recommendedName>
        <fullName evidence="7">Shikimate kinase</fullName>
        <shortName evidence="7">SK</shortName>
        <ecNumber evidence="7">2.7.1.71</ecNumber>
    </recommendedName>
</protein>
<feature type="binding site" evidence="7">
    <location>
        <position position="78"/>
    </location>
    <ligand>
        <name>substrate</name>
    </ligand>
</feature>
<dbReference type="InterPro" id="IPR027417">
    <property type="entry name" value="P-loop_NTPase"/>
</dbReference>
<evidence type="ECO:0000256" key="5">
    <source>
        <dbReference type="ARBA" id="ARBA00022840"/>
    </source>
</evidence>
<comment type="subcellular location">
    <subcellularLocation>
        <location evidence="7">Cytoplasm</location>
    </subcellularLocation>
</comment>
<evidence type="ECO:0000313" key="8">
    <source>
        <dbReference type="EMBL" id="QES89598.1"/>
    </source>
</evidence>
<dbReference type="GO" id="GO:0005524">
    <property type="term" value="F:ATP binding"/>
    <property type="evidence" value="ECO:0007669"/>
    <property type="project" value="UniProtKB-UniRule"/>
</dbReference>
<comment type="catalytic activity">
    <reaction evidence="7">
        <text>shikimate + ATP = 3-phosphoshikimate + ADP + H(+)</text>
        <dbReference type="Rhea" id="RHEA:13121"/>
        <dbReference type="ChEBI" id="CHEBI:15378"/>
        <dbReference type="ChEBI" id="CHEBI:30616"/>
        <dbReference type="ChEBI" id="CHEBI:36208"/>
        <dbReference type="ChEBI" id="CHEBI:145989"/>
        <dbReference type="ChEBI" id="CHEBI:456216"/>
        <dbReference type="EC" id="2.7.1.71"/>
    </reaction>
</comment>
<feature type="binding site" evidence="7">
    <location>
        <position position="117"/>
    </location>
    <ligand>
        <name>ATP</name>
        <dbReference type="ChEBI" id="CHEBI:30616"/>
    </ligand>
</feature>
<evidence type="ECO:0000313" key="9">
    <source>
        <dbReference type="Proteomes" id="UP000292424"/>
    </source>
</evidence>
<proteinExistence type="inferred from homology"/>
<keyword evidence="5 7" id="KW-0067">ATP-binding</keyword>
<dbReference type="PRINTS" id="PR01100">
    <property type="entry name" value="SHIKIMTKNASE"/>
</dbReference>
<dbReference type="GO" id="GO:0004765">
    <property type="term" value="F:shikimate kinase activity"/>
    <property type="evidence" value="ECO:0007669"/>
    <property type="project" value="UniProtKB-UniRule"/>
</dbReference>
<keyword evidence="3 7" id="KW-0547">Nucleotide-binding</keyword>
<dbReference type="GO" id="GO:0009073">
    <property type="term" value="P:aromatic amino acid family biosynthetic process"/>
    <property type="evidence" value="ECO:0007669"/>
    <property type="project" value="UniProtKB-KW"/>
</dbReference>
<dbReference type="KEGG" id="arac:E0W69_013310"/>
<reference evidence="8 9" key="1">
    <citation type="submission" date="2019-09" db="EMBL/GenBank/DDBJ databases">
        <title>Complete genome sequence of Arachidicoccus sp. B3-10 isolated from apple orchard soil.</title>
        <authorList>
            <person name="Kim H.S."/>
            <person name="Han K.-I."/>
            <person name="Suh M.K."/>
            <person name="Lee K.C."/>
            <person name="Eom M.K."/>
            <person name="Kim J.-S."/>
            <person name="Kang S.W."/>
            <person name="Sin Y."/>
            <person name="Lee J.-S."/>
        </authorList>
    </citation>
    <scope>NUCLEOTIDE SEQUENCE [LARGE SCALE GENOMIC DNA]</scope>
    <source>
        <strain evidence="8 9">B3-10</strain>
    </source>
</reference>
<comment type="cofactor">
    <cofactor evidence="7">
        <name>Mg(2+)</name>
        <dbReference type="ChEBI" id="CHEBI:18420"/>
    </cofactor>
    <text evidence="7">Binds 1 Mg(2+) ion per subunit.</text>
</comment>
<dbReference type="Pfam" id="PF01202">
    <property type="entry name" value="SKI"/>
    <property type="match status" value="1"/>
</dbReference>
<dbReference type="PANTHER" id="PTHR21087:SF16">
    <property type="entry name" value="SHIKIMATE KINASE 1, CHLOROPLASTIC"/>
    <property type="match status" value="1"/>
</dbReference>
<dbReference type="GO" id="GO:0005829">
    <property type="term" value="C:cytosol"/>
    <property type="evidence" value="ECO:0007669"/>
    <property type="project" value="TreeGrafter"/>
</dbReference>
<feature type="binding site" evidence="7">
    <location>
        <position position="14"/>
    </location>
    <ligand>
        <name>Mg(2+)</name>
        <dbReference type="ChEBI" id="CHEBI:18420"/>
    </ligand>
</feature>
<dbReference type="InterPro" id="IPR031322">
    <property type="entry name" value="Shikimate/glucono_kinase"/>
</dbReference>
<keyword evidence="7" id="KW-0963">Cytoplasm</keyword>
<dbReference type="SUPFAM" id="SSF52540">
    <property type="entry name" value="P-loop containing nucleoside triphosphate hydrolases"/>
    <property type="match status" value="1"/>
</dbReference>
<dbReference type="PANTHER" id="PTHR21087">
    <property type="entry name" value="SHIKIMATE KINASE"/>
    <property type="match status" value="1"/>
</dbReference>
<dbReference type="OrthoDB" id="9800332at2"/>
<dbReference type="GO" id="GO:0009423">
    <property type="term" value="P:chorismate biosynthetic process"/>
    <property type="evidence" value="ECO:0007669"/>
    <property type="project" value="UniProtKB-UniRule"/>
</dbReference>
<comment type="similarity">
    <text evidence="7">Belongs to the shikimate kinase family.</text>
</comment>
<evidence type="ECO:0000256" key="7">
    <source>
        <dbReference type="HAMAP-Rule" id="MF_00109"/>
    </source>
</evidence>
<dbReference type="CDD" id="cd00464">
    <property type="entry name" value="SK"/>
    <property type="match status" value="1"/>
</dbReference>
<dbReference type="RefSeq" id="WP_131330541.1">
    <property type="nucleotide sequence ID" value="NZ_CP044016.1"/>
</dbReference>
<gene>
    <name evidence="7" type="primary">aroK</name>
    <name evidence="8" type="ORF">E0W69_013310</name>
</gene>
<evidence type="ECO:0000256" key="4">
    <source>
        <dbReference type="ARBA" id="ARBA00022777"/>
    </source>
</evidence>
<dbReference type="UniPathway" id="UPA00053">
    <property type="reaction ID" value="UER00088"/>
</dbReference>
<dbReference type="EMBL" id="CP044016">
    <property type="protein sequence ID" value="QES89598.1"/>
    <property type="molecule type" value="Genomic_DNA"/>
</dbReference>
<keyword evidence="7" id="KW-0460">Magnesium</keyword>
<name>A0A5P2G4I2_9BACT</name>
<keyword evidence="2 7" id="KW-0808">Transferase</keyword>
<evidence type="ECO:0000256" key="2">
    <source>
        <dbReference type="ARBA" id="ARBA00022679"/>
    </source>
</evidence>
<dbReference type="InterPro" id="IPR000623">
    <property type="entry name" value="Shikimate_kinase/TSH1"/>
</dbReference>
<dbReference type="HAMAP" id="MF_00109">
    <property type="entry name" value="Shikimate_kinase"/>
    <property type="match status" value="1"/>
</dbReference>
<keyword evidence="1 7" id="KW-0028">Amino-acid biosynthesis</keyword>
<feature type="binding site" evidence="7">
    <location>
        <position position="56"/>
    </location>
    <ligand>
        <name>substrate</name>
    </ligand>
</feature>
<dbReference type="Gene3D" id="3.40.50.300">
    <property type="entry name" value="P-loop containing nucleotide triphosphate hydrolases"/>
    <property type="match status" value="1"/>
</dbReference>
<comment type="pathway">
    <text evidence="7">Metabolic intermediate biosynthesis; chorismate biosynthesis; chorismate from D-erythrose 4-phosphate and phosphoenolpyruvate: step 5/7.</text>
</comment>
<comment type="subunit">
    <text evidence="7">Monomer.</text>
</comment>